<gene>
    <name evidence="8" type="ORF">CJ199_00360</name>
</gene>
<feature type="transmembrane region" description="Helical" evidence="6">
    <location>
        <begin position="12"/>
        <end position="31"/>
    </location>
</feature>
<dbReference type="GO" id="GO:0005886">
    <property type="term" value="C:plasma membrane"/>
    <property type="evidence" value="ECO:0007669"/>
    <property type="project" value="TreeGrafter"/>
</dbReference>
<comment type="caution">
    <text evidence="8">The sequence shown here is derived from an EMBL/GenBank/DDBJ whole genome shotgun (WGS) entry which is preliminary data.</text>
</comment>
<comment type="subcellular location">
    <subcellularLocation>
        <location evidence="1">Membrane</location>
        <topology evidence="1">Multi-pass membrane protein</topology>
    </subcellularLocation>
</comment>
<dbReference type="OrthoDB" id="9807815at2"/>
<evidence type="ECO:0000313" key="8">
    <source>
        <dbReference type="EMBL" id="PMD06667.1"/>
    </source>
</evidence>
<keyword evidence="4 6" id="KW-1133">Transmembrane helix</keyword>
<evidence type="ECO:0000256" key="5">
    <source>
        <dbReference type="ARBA" id="ARBA00023136"/>
    </source>
</evidence>
<feature type="transmembrane region" description="Helical" evidence="6">
    <location>
        <begin position="111"/>
        <end position="132"/>
    </location>
</feature>
<evidence type="ECO:0000256" key="6">
    <source>
        <dbReference type="SAM" id="Phobius"/>
    </source>
</evidence>
<dbReference type="EMBL" id="PNHK01000001">
    <property type="protein sequence ID" value="PMD06667.1"/>
    <property type="molecule type" value="Genomic_DNA"/>
</dbReference>
<feature type="transmembrane region" description="Helical" evidence="6">
    <location>
        <begin position="76"/>
        <end position="99"/>
    </location>
</feature>
<dbReference type="InterPro" id="IPR051401">
    <property type="entry name" value="GtrA_CellWall_Glycosyl"/>
</dbReference>
<dbReference type="RefSeq" id="WP_102238309.1">
    <property type="nucleotide sequence ID" value="NZ_PNHK01000001.1"/>
</dbReference>
<dbReference type="GO" id="GO:0000271">
    <property type="term" value="P:polysaccharide biosynthetic process"/>
    <property type="evidence" value="ECO:0007669"/>
    <property type="project" value="InterPro"/>
</dbReference>
<evidence type="ECO:0000259" key="7">
    <source>
        <dbReference type="Pfam" id="PF04138"/>
    </source>
</evidence>
<dbReference type="InterPro" id="IPR007267">
    <property type="entry name" value="GtrA_DPMS_TM"/>
</dbReference>
<dbReference type="AlphaFoldDB" id="A0A2N6VRC7"/>
<proteinExistence type="inferred from homology"/>
<feature type="transmembrane region" description="Helical" evidence="6">
    <location>
        <begin position="43"/>
        <end position="64"/>
    </location>
</feature>
<sequence>MKFRRETLRVAKFSAVGTVAFIVDFLVFNLLRLEVFHLGPVWAKIISVVMATTVSWLGSRYWTFTDGRNKSKTKEAVYFFSVNGAGLLIALACLWVSHYLLGFRSALADNISGNVVGVLLGNVFRYFMYRFFVFKPAPKRQRLDV</sequence>
<name>A0A2N6VRC7_9MICO</name>
<dbReference type="PANTHER" id="PTHR38459">
    <property type="entry name" value="PROPHAGE BACTOPRENOL-LINKED GLUCOSE TRANSLOCASE HOMOLOG"/>
    <property type="match status" value="1"/>
</dbReference>
<dbReference type="Pfam" id="PF04138">
    <property type="entry name" value="GtrA_DPMS_TM"/>
    <property type="match status" value="1"/>
</dbReference>
<dbReference type="PANTHER" id="PTHR38459:SF1">
    <property type="entry name" value="PROPHAGE BACTOPRENOL-LINKED GLUCOSE TRANSLOCASE HOMOLOG"/>
    <property type="match status" value="1"/>
</dbReference>
<evidence type="ECO:0000256" key="3">
    <source>
        <dbReference type="ARBA" id="ARBA00022692"/>
    </source>
</evidence>
<reference evidence="8 9" key="1">
    <citation type="submission" date="2017-09" db="EMBL/GenBank/DDBJ databases">
        <title>Bacterial strain isolated from the female urinary microbiota.</title>
        <authorList>
            <person name="Thomas-White K."/>
            <person name="Kumar N."/>
            <person name="Forster S."/>
            <person name="Putonti C."/>
            <person name="Lawley T."/>
            <person name="Wolfe A.J."/>
        </authorList>
    </citation>
    <scope>NUCLEOTIDE SEQUENCE [LARGE SCALE GENOMIC DNA]</scope>
    <source>
        <strain evidence="8 9">UMB1301</strain>
    </source>
</reference>
<dbReference type="Proteomes" id="UP000235598">
    <property type="component" value="Unassembled WGS sequence"/>
</dbReference>
<organism evidence="8 9">
    <name type="scientific">Brevibacterium paucivorans</name>
    <dbReference type="NCBI Taxonomy" id="170994"/>
    <lineage>
        <taxon>Bacteria</taxon>
        <taxon>Bacillati</taxon>
        <taxon>Actinomycetota</taxon>
        <taxon>Actinomycetes</taxon>
        <taxon>Micrococcales</taxon>
        <taxon>Brevibacteriaceae</taxon>
        <taxon>Brevibacterium</taxon>
    </lineage>
</organism>
<evidence type="ECO:0000256" key="1">
    <source>
        <dbReference type="ARBA" id="ARBA00004141"/>
    </source>
</evidence>
<evidence type="ECO:0000256" key="2">
    <source>
        <dbReference type="ARBA" id="ARBA00009399"/>
    </source>
</evidence>
<keyword evidence="5 6" id="KW-0472">Membrane</keyword>
<comment type="similarity">
    <text evidence="2">Belongs to the GtrA family.</text>
</comment>
<evidence type="ECO:0000313" key="9">
    <source>
        <dbReference type="Proteomes" id="UP000235598"/>
    </source>
</evidence>
<accession>A0A2N6VRC7</accession>
<keyword evidence="3 6" id="KW-0812">Transmembrane</keyword>
<protein>
    <submittedName>
        <fullName evidence="8">GtrA family protein</fullName>
    </submittedName>
</protein>
<evidence type="ECO:0000256" key="4">
    <source>
        <dbReference type="ARBA" id="ARBA00022989"/>
    </source>
</evidence>
<feature type="domain" description="GtrA/DPMS transmembrane" evidence="7">
    <location>
        <begin position="12"/>
        <end position="134"/>
    </location>
</feature>